<evidence type="ECO:0000256" key="3">
    <source>
        <dbReference type="SAM" id="Phobius"/>
    </source>
</evidence>
<protein>
    <recommendedName>
        <fullName evidence="6">Glycosyltransferase family 9 protein</fullName>
    </recommendedName>
</protein>
<sequence>MKNERGQNFLKRVDLIFGGAFLYVLGAFRKRRRLPTECVTAGVFAFAAIGDSILSSIIISELRKVKKISRVVVFASRSNARIYELFDGLDEIVIVPLTSPLNALREIRKHEVDVLIDTSQWPRISAILAAFARTKFTVGFKTRRQFRHYAYDTSIEHCDGLHELDNFRRLLHPLGIESTEYPRITREIRPTGLPFVIDDRYVVFHPWAAGTNFEMREWPMECWRNLARILIDNGYAIAITGGPEDATRAQQLVDLIGSPKVVSVAAKVSLTAVVGIVRQAECIVCVNTGIMHLSAMLDTPMISLHGPTNPFRWGPVNKERGVIAVPKREGGMFLNLGFEYPRNAKYVMGNISVASVADVLSEVYSINLGRHDKKPAGEALAS</sequence>
<keyword evidence="1" id="KW-0328">Glycosyltransferase</keyword>
<reference evidence="4" key="1">
    <citation type="submission" date="2021-02" db="EMBL/GenBank/DDBJ databases">
        <authorList>
            <person name="Vanwijnsberghe S."/>
        </authorList>
    </citation>
    <scope>NUCLEOTIDE SEQUENCE</scope>
    <source>
        <strain evidence="4">R-70211</strain>
    </source>
</reference>
<gene>
    <name evidence="4" type="ORF">R70211_02232</name>
</gene>
<comment type="caution">
    <text evidence="4">The sequence shown here is derived from an EMBL/GenBank/DDBJ whole genome shotgun (WGS) entry which is preliminary data.</text>
</comment>
<dbReference type="PANTHER" id="PTHR30160:SF1">
    <property type="entry name" value="LIPOPOLYSACCHARIDE 1,2-N-ACETYLGLUCOSAMINETRANSFERASE-RELATED"/>
    <property type="match status" value="1"/>
</dbReference>
<dbReference type="AlphaFoldDB" id="A0A9N8MPQ1"/>
<accession>A0A9N8MPQ1</accession>
<dbReference type="Proteomes" id="UP000675121">
    <property type="component" value="Unassembled WGS sequence"/>
</dbReference>
<dbReference type="Pfam" id="PF01075">
    <property type="entry name" value="Glyco_transf_9"/>
    <property type="match status" value="1"/>
</dbReference>
<keyword evidence="2" id="KW-0808">Transferase</keyword>
<name>A0A9N8MPQ1_9BURK</name>
<keyword evidence="3" id="KW-1133">Transmembrane helix</keyword>
<proteinExistence type="predicted"/>
<keyword evidence="3" id="KW-0472">Membrane</keyword>
<dbReference type="GO" id="GO:0009244">
    <property type="term" value="P:lipopolysaccharide core region biosynthetic process"/>
    <property type="evidence" value="ECO:0007669"/>
    <property type="project" value="TreeGrafter"/>
</dbReference>
<keyword evidence="3" id="KW-0812">Transmembrane</keyword>
<dbReference type="InterPro" id="IPR051199">
    <property type="entry name" value="LPS_LOS_Heptosyltrfase"/>
</dbReference>
<dbReference type="PANTHER" id="PTHR30160">
    <property type="entry name" value="TETRAACYLDISACCHARIDE 4'-KINASE-RELATED"/>
    <property type="match status" value="1"/>
</dbReference>
<dbReference type="Gene3D" id="3.40.50.2000">
    <property type="entry name" value="Glycogen Phosphorylase B"/>
    <property type="match status" value="2"/>
</dbReference>
<dbReference type="EMBL" id="CAJNAS010000005">
    <property type="protein sequence ID" value="CAE6882900.1"/>
    <property type="molecule type" value="Genomic_DNA"/>
</dbReference>
<feature type="transmembrane region" description="Helical" evidence="3">
    <location>
        <begin position="41"/>
        <end position="60"/>
    </location>
</feature>
<dbReference type="CDD" id="cd03789">
    <property type="entry name" value="GT9_LPS_heptosyltransferase"/>
    <property type="match status" value="1"/>
</dbReference>
<dbReference type="SUPFAM" id="SSF53756">
    <property type="entry name" value="UDP-Glycosyltransferase/glycogen phosphorylase"/>
    <property type="match status" value="1"/>
</dbReference>
<evidence type="ECO:0000313" key="4">
    <source>
        <dbReference type="EMBL" id="CAE6882900.1"/>
    </source>
</evidence>
<dbReference type="RefSeq" id="WP_201139003.1">
    <property type="nucleotide sequence ID" value="NZ_CAJNAS010000005.1"/>
</dbReference>
<evidence type="ECO:0000256" key="2">
    <source>
        <dbReference type="ARBA" id="ARBA00022679"/>
    </source>
</evidence>
<evidence type="ECO:0000256" key="1">
    <source>
        <dbReference type="ARBA" id="ARBA00022676"/>
    </source>
</evidence>
<keyword evidence="5" id="KW-1185">Reference proteome</keyword>
<dbReference type="InterPro" id="IPR002201">
    <property type="entry name" value="Glyco_trans_9"/>
</dbReference>
<dbReference type="GO" id="GO:0005829">
    <property type="term" value="C:cytosol"/>
    <property type="evidence" value="ECO:0007669"/>
    <property type="project" value="TreeGrafter"/>
</dbReference>
<evidence type="ECO:0000313" key="5">
    <source>
        <dbReference type="Proteomes" id="UP000675121"/>
    </source>
</evidence>
<organism evidence="4 5">
    <name type="scientific">Paraburkholderia domus</name>
    <dbReference type="NCBI Taxonomy" id="2793075"/>
    <lineage>
        <taxon>Bacteria</taxon>
        <taxon>Pseudomonadati</taxon>
        <taxon>Pseudomonadota</taxon>
        <taxon>Betaproteobacteria</taxon>
        <taxon>Burkholderiales</taxon>
        <taxon>Burkholderiaceae</taxon>
        <taxon>Paraburkholderia</taxon>
    </lineage>
</organism>
<evidence type="ECO:0008006" key="6">
    <source>
        <dbReference type="Google" id="ProtNLM"/>
    </source>
</evidence>
<dbReference type="GO" id="GO:0008713">
    <property type="term" value="F:ADP-heptose-lipopolysaccharide heptosyltransferase activity"/>
    <property type="evidence" value="ECO:0007669"/>
    <property type="project" value="TreeGrafter"/>
</dbReference>